<proteinExistence type="predicted"/>
<reference evidence="1" key="1">
    <citation type="submission" date="2023-05" db="EMBL/GenBank/DDBJ databases">
        <authorList>
            <consortium name="ELIXIR-Norway"/>
        </authorList>
    </citation>
    <scope>NUCLEOTIDE SEQUENCE</scope>
</reference>
<dbReference type="EMBL" id="OX596108">
    <property type="protein sequence ID" value="CAI9702989.1"/>
    <property type="molecule type" value="Genomic_DNA"/>
</dbReference>
<evidence type="ECO:0000313" key="1">
    <source>
        <dbReference type="EMBL" id="CAI9702989.1"/>
    </source>
</evidence>
<dbReference type="Proteomes" id="UP001162501">
    <property type="component" value="Chromosome 24"/>
</dbReference>
<protein>
    <submittedName>
        <fullName evidence="1">Uncharacterized protein</fullName>
    </submittedName>
</protein>
<sequence>MTCGNDMIMTRGNDKSTDGGQQNLVHILALVLTTRPHGCLKPVAGVGVEKESVTPRGQGRGPGAEPELHSSTPNLTPQPRHILPPKVALHKLSPTLTYPVPSLQLPLTHIFHCWAGQSRLQPDTGRWTFSHFTEATTEAQKSAAELGDGIRPSDGGVRPESGGAAGTGAQGREWASASSPPPQGAEPGSLQRAGQVRGQWARHSGRARVGAGEGPKQAEPHAHPPSHPPFLPWLVAGEWVSRNRQAAEKTGRRRNQITHLQL</sequence>
<accession>A0ACB0ES33</accession>
<gene>
    <name evidence="1" type="ORF">MRATA1EN3_LOCUS14202</name>
</gene>
<name>A0ACB0ES33_RANTA</name>
<evidence type="ECO:0000313" key="2">
    <source>
        <dbReference type="Proteomes" id="UP001162501"/>
    </source>
</evidence>
<organism evidence="1 2">
    <name type="scientific">Rangifer tarandus platyrhynchus</name>
    <name type="common">Svalbard reindeer</name>
    <dbReference type="NCBI Taxonomy" id="3082113"/>
    <lineage>
        <taxon>Eukaryota</taxon>
        <taxon>Metazoa</taxon>
        <taxon>Chordata</taxon>
        <taxon>Craniata</taxon>
        <taxon>Vertebrata</taxon>
        <taxon>Euteleostomi</taxon>
        <taxon>Mammalia</taxon>
        <taxon>Eutheria</taxon>
        <taxon>Laurasiatheria</taxon>
        <taxon>Artiodactyla</taxon>
        <taxon>Ruminantia</taxon>
        <taxon>Pecora</taxon>
        <taxon>Cervidae</taxon>
        <taxon>Odocoileinae</taxon>
        <taxon>Rangifer</taxon>
    </lineage>
</organism>